<evidence type="ECO:0000313" key="3">
    <source>
        <dbReference type="Proteomes" id="UP000095192"/>
    </source>
</evidence>
<feature type="region of interest" description="Disordered" evidence="1">
    <location>
        <begin position="76"/>
        <end position="170"/>
    </location>
</feature>
<proteinExistence type="predicted"/>
<comment type="caution">
    <text evidence="2">The sequence shown here is derived from an EMBL/GenBank/DDBJ whole genome shotgun (WGS) entry which is preliminary data.</text>
</comment>
<evidence type="ECO:0000256" key="1">
    <source>
        <dbReference type="SAM" id="MobiDB-lite"/>
    </source>
</evidence>
<evidence type="ECO:0000313" key="2">
    <source>
        <dbReference type="EMBL" id="OEH74605.1"/>
    </source>
</evidence>
<keyword evidence="3" id="KW-1185">Reference proteome</keyword>
<dbReference type="InParanoid" id="A0A1D3CTV5"/>
<feature type="compositionally biased region" description="Basic and acidic residues" evidence="1">
    <location>
        <begin position="122"/>
        <end position="140"/>
    </location>
</feature>
<dbReference type="VEuPathDB" id="ToxoDB:cyc_02132"/>
<feature type="compositionally biased region" description="Acidic residues" evidence="1">
    <location>
        <begin position="296"/>
        <end position="307"/>
    </location>
</feature>
<accession>A0A1D3CTV5</accession>
<feature type="compositionally biased region" description="Basic and acidic residues" evidence="1">
    <location>
        <begin position="224"/>
        <end position="240"/>
    </location>
</feature>
<gene>
    <name evidence="2" type="ORF">cyc_02132</name>
</gene>
<feature type="compositionally biased region" description="Polar residues" evidence="1">
    <location>
        <begin position="258"/>
        <end position="270"/>
    </location>
</feature>
<organism evidence="2 3">
    <name type="scientific">Cyclospora cayetanensis</name>
    <dbReference type="NCBI Taxonomy" id="88456"/>
    <lineage>
        <taxon>Eukaryota</taxon>
        <taxon>Sar</taxon>
        <taxon>Alveolata</taxon>
        <taxon>Apicomplexa</taxon>
        <taxon>Conoidasida</taxon>
        <taxon>Coccidia</taxon>
        <taxon>Eucoccidiorida</taxon>
        <taxon>Eimeriorina</taxon>
        <taxon>Eimeriidae</taxon>
        <taxon>Cyclospora</taxon>
    </lineage>
</organism>
<feature type="compositionally biased region" description="Basic and acidic residues" evidence="1">
    <location>
        <begin position="247"/>
        <end position="257"/>
    </location>
</feature>
<feature type="region of interest" description="Disordered" evidence="1">
    <location>
        <begin position="222"/>
        <end position="307"/>
    </location>
</feature>
<name>A0A1D3CTV5_9EIME</name>
<feature type="compositionally biased region" description="Basic and acidic residues" evidence="1">
    <location>
        <begin position="272"/>
        <end position="285"/>
    </location>
</feature>
<dbReference type="AlphaFoldDB" id="A0A1D3CTV5"/>
<reference evidence="2 3" key="1">
    <citation type="journal article" date="2016" name="BMC Genomics">
        <title>Comparative genomics reveals Cyclospora cayetanensis possesses coccidia-like metabolism and invasion components but unique surface antigens.</title>
        <authorList>
            <person name="Liu S."/>
            <person name="Wang L."/>
            <person name="Zheng H."/>
            <person name="Xu Z."/>
            <person name="Roellig D.M."/>
            <person name="Li N."/>
            <person name="Frace M.A."/>
            <person name="Tang K."/>
            <person name="Arrowood M.J."/>
            <person name="Moss D.M."/>
            <person name="Zhang L."/>
            <person name="Feng Y."/>
            <person name="Xiao L."/>
        </authorList>
    </citation>
    <scope>NUCLEOTIDE SEQUENCE [LARGE SCALE GENOMIC DNA]</scope>
    <source>
        <strain evidence="2 3">CHN_HEN01</strain>
    </source>
</reference>
<sequence>MQFVKSSVYQAEITEGGVREREVDTRSREEVELQERLRKLPEFSRSESELQEVCAALLTSSGHFHPWSYAEQVLEGLPSTTPEPPPSTEGKQNPNLPHSVTEEEFEFYEALRAQDRRKKLARQREEDAMRDEFHKAREASMKLSVSSVGSAGREQHSAESDGSSLPSVGKLSPFAALGAQKQRYGGASPLGDGSIFELTTRAFQEKRKRRALDARRTFNLVVKKPKDSEAPSKIPSDKAVEAAGAGGRDDTAAKANEDATTASTSKSYGSNKGEDKARVSDKEEQNVFASLCDAYGDNDEDNSDNSG</sequence>
<protein>
    <submittedName>
        <fullName evidence="2">Uncharacterized protein</fullName>
    </submittedName>
</protein>
<dbReference type="VEuPathDB" id="ToxoDB:LOC34619028"/>
<dbReference type="EMBL" id="JROU02001989">
    <property type="protein sequence ID" value="OEH74605.1"/>
    <property type="molecule type" value="Genomic_DNA"/>
</dbReference>
<dbReference type="Proteomes" id="UP000095192">
    <property type="component" value="Unassembled WGS sequence"/>
</dbReference>